<feature type="compositionally biased region" description="Basic and acidic residues" evidence="1">
    <location>
        <begin position="38"/>
        <end position="54"/>
    </location>
</feature>
<name>A0A438GNG8_VITVI</name>
<feature type="region of interest" description="Disordered" evidence="1">
    <location>
        <begin position="1"/>
        <end position="55"/>
    </location>
</feature>
<evidence type="ECO:0000313" key="3">
    <source>
        <dbReference type="Proteomes" id="UP000288805"/>
    </source>
</evidence>
<organism evidence="2 3">
    <name type="scientific">Vitis vinifera</name>
    <name type="common">Grape</name>
    <dbReference type="NCBI Taxonomy" id="29760"/>
    <lineage>
        <taxon>Eukaryota</taxon>
        <taxon>Viridiplantae</taxon>
        <taxon>Streptophyta</taxon>
        <taxon>Embryophyta</taxon>
        <taxon>Tracheophyta</taxon>
        <taxon>Spermatophyta</taxon>
        <taxon>Magnoliopsida</taxon>
        <taxon>eudicotyledons</taxon>
        <taxon>Gunneridae</taxon>
        <taxon>Pentapetalae</taxon>
        <taxon>rosids</taxon>
        <taxon>Vitales</taxon>
        <taxon>Vitaceae</taxon>
        <taxon>Viteae</taxon>
        <taxon>Vitis</taxon>
    </lineage>
</organism>
<feature type="region of interest" description="Disordered" evidence="1">
    <location>
        <begin position="90"/>
        <end position="114"/>
    </location>
</feature>
<evidence type="ECO:0000313" key="2">
    <source>
        <dbReference type="EMBL" id="RVW73761.1"/>
    </source>
</evidence>
<reference evidence="2 3" key="1">
    <citation type="journal article" date="2018" name="PLoS Genet.">
        <title>Population sequencing reveals clonal diversity and ancestral inbreeding in the grapevine cultivar Chardonnay.</title>
        <authorList>
            <person name="Roach M.J."/>
            <person name="Johnson D.L."/>
            <person name="Bohlmann J."/>
            <person name="van Vuuren H.J."/>
            <person name="Jones S.J."/>
            <person name="Pretorius I.S."/>
            <person name="Schmidt S.A."/>
            <person name="Borneman A.R."/>
        </authorList>
    </citation>
    <scope>NUCLEOTIDE SEQUENCE [LARGE SCALE GENOMIC DNA]</scope>
    <source>
        <strain evidence="3">cv. Chardonnay</strain>
        <tissue evidence="2">Leaf</tissue>
    </source>
</reference>
<comment type="caution">
    <text evidence="2">The sequence shown here is derived from an EMBL/GenBank/DDBJ whole genome shotgun (WGS) entry which is preliminary data.</text>
</comment>
<feature type="compositionally biased region" description="Basic and acidic residues" evidence="1">
    <location>
        <begin position="94"/>
        <end position="106"/>
    </location>
</feature>
<proteinExistence type="predicted"/>
<gene>
    <name evidence="2" type="ORF">CK203_057631</name>
</gene>
<evidence type="ECO:0000256" key="1">
    <source>
        <dbReference type="SAM" id="MobiDB-lite"/>
    </source>
</evidence>
<dbReference type="Proteomes" id="UP000288805">
    <property type="component" value="Unassembled WGS sequence"/>
</dbReference>
<sequence>MTSQKVFPPLKRGRASDTIKGSLMRRGRWMRQESSSVEGKRPSGDREDPGDVRPQHWRRCGNLLLSQRRRCPHLPRATHRLEGMKVISNGVKPWKGDNWRASDKCKLSSRKPRG</sequence>
<dbReference type="EMBL" id="QGNW01000384">
    <property type="protein sequence ID" value="RVW73761.1"/>
    <property type="molecule type" value="Genomic_DNA"/>
</dbReference>
<accession>A0A438GNG8</accession>
<dbReference type="AlphaFoldDB" id="A0A438GNG8"/>
<protein>
    <submittedName>
        <fullName evidence="2">Uncharacterized protein</fullName>
    </submittedName>
</protein>